<keyword evidence="1" id="KW-1133">Transmembrane helix</keyword>
<proteinExistence type="predicted"/>
<feature type="transmembrane region" description="Helical" evidence="1">
    <location>
        <begin position="42"/>
        <end position="59"/>
    </location>
</feature>
<evidence type="ECO:0000256" key="1">
    <source>
        <dbReference type="SAM" id="Phobius"/>
    </source>
</evidence>
<evidence type="ECO:0000313" key="3">
    <source>
        <dbReference type="Proteomes" id="UP000289784"/>
    </source>
</evidence>
<keyword evidence="1" id="KW-0472">Membrane</keyword>
<name>A0A4Q1JVV5_9GAMM</name>
<organism evidence="2 3">
    <name type="scientific">Pseudoxanthomonas composti</name>
    <dbReference type="NCBI Taxonomy" id="2137479"/>
    <lineage>
        <taxon>Bacteria</taxon>
        <taxon>Pseudomonadati</taxon>
        <taxon>Pseudomonadota</taxon>
        <taxon>Gammaproteobacteria</taxon>
        <taxon>Lysobacterales</taxon>
        <taxon>Lysobacteraceae</taxon>
        <taxon>Pseudoxanthomonas</taxon>
    </lineage>
</organism>
<protein>
    <submittedName>
        <fullName evidence="2">Uncharacterized protein</fullName>
    </submittedName>
</protein>
<keyword evidence="3" id="KW-1185">Reference proteome</keyword>
<evidence type="ECO:0000313" key="2">
    <source>
        <dbReference type="EMBL" id="RXR05329.1"/>
    </source>
</evidence>
<dbReference type="EMBL" id="SAWZ01000005">
    <property type="protein sequence ID" value="RXR05329.1"/>
    <property type="molecule type" value="Genomic_DNA"/>
</dbReference>
<accession>A0A4Q1JVV5</accession>
<dbReference type="Proteomes" id="UP000289784">
    <property type="component" value="Unassembled WGS sequence"/>
</dbReference>
<comment type="caution">
    <text evidence="2">The sequence shown here is derived from an EMBL/GenBank/DDBJ whole genome shotgun (WGS) entry which is preliminary data.</text>
</comment>
<gene>
    <name evidence="2" type="ORF">EPA99_11360</name>
</gene>
<reference evidence="2 3" key="1">
    <citation type="submission" date="2019-01" db="EMBL/GenBank/DDBJ databases">
        <title>Pseudoxanthomonas composti sp. nov., isolated from compost.</title>
        <authorList>
            <person name="Yang G."/>
        </authorList>
    </citation>
    <scope>NUCLEOTIDE SEQUENCE [LARGE SCALE GENOMIC DNA]</scope>
    <source>
        <strain evidence="2 3">GSS15</strain>
    </source>
</reference>
<keyword evidence="1" id="KW-0812">Transmembrane</keyword>
<dbReference type="AlphaFoldDB" id="A0A4Q1JVV5"/>
<sequence length="78" mass="8036">MVRRAPPRSVCMKCQRGTTWLALGVAVGASLGAATGEMGFWLAIGAGIGGGLMSLAYGLEEQGKRRCGRKDAPGPSKD</sequence>